<comment type="caution">
    <text evidence="1">The sequence shown here is derived from an EMBL/GenBank/DDBJ whole genome shotgun (WGS) entry which is preliminary data.</text>
</comment>
<dbReference type="PANTHER" id="PTHR33972">
    <property type="entry name" value="EXPRESSED PROTEIN"/>
    <property type="match status" value="1"/>
</dbReference>
<proteinExistence type="predicted"/>
<dbReference type="EMBL" id="JADCNL010000008">
    <property type="protein sequence ID" value="KAG0470425.1"/>
    <property type="molecule type" value="Genomic_DNA"/>
</dbReference>
<organism evidence="1 3">
    <name type="scientific">Vanilla planifolia</name>
    <name type="common">Vanilla</name>
    <dbReference type="NCBI Taxonomy" id="51239"/>
    <lineage>
        <taxon>Eukaryota</taxon>
        <taxon>Viridiplantae</taxon>
        <taxon>Streptophyta</taxon>
        <taxon>Embryophyta</taxon>
        <taxon>Tracheophyta</taxon>
        <taxon>Spermatophyta</taxon>
        <taxon>Magnoliopsida</taxon>
        <taxon>Liliopsida</taxon>
        <taxon>Asparagales</taxon>
        <taxon>Orchidaceae</taxon>
        <taxon>Vanilloideae</taxon>
        <taxon>Vanilleae</taxon>
        <taxon>Vanilla</taxon>
    </lineage>
</organism>
<dbReference type="AlphaFoldDB" id="A0A835URX7"/>
<evidence type="ECO:0000313" key="2">
    <source>
        <dbReference type="EMBL" id="KAG0471993.1"/>
    </source>
</evidence>
<dbReference type="Proteomes" id="UP000639772">
    <property type="component" value="Unassembled WGS sequence"/>
</dbReference>
<reference evidence="3 4" key="1">
    <citation type="journal article" date="2020" name="Nat. Food">
        <title>A phased Vanilla planifolia genome enables genetic improvement of flavour and production.</title>
        <authorList>
            <person name="Hasing T."/>
            <person name="Tang H."/>
            <person name="Brym M."/>
            <person name="Khazi F."/>
            <person name="Huang T."/>
            <person name="Chambers A.H."/>
        </authorList>
    </citation>
    <scope>NUCLEOTIDE SEQUENCE [LARGE SCALE GENOMIC DNA]</scope>
    <source>
        <tissue evidence="1">Leaf</tissue>
    </source>
</reference>
<accession>A0A835URX7</accession>
<evidence type="ECO:0000313" key="3">
    <source>
        <dbReference type="Proteomes" id="UP000636800"/>
    </source>
</evidence>
<dbReference type="Proteomes" id="UP000636800">
    <property type="component" value="Unassembled WGS sequence"/>
</dbReference>
<evidence type="ECO:0000313" key="4">
    <source>
        <dbReference type="Proteomes" id="UP000639772"/>
    </source>
</evidence>
<evidence type="ECO:0000313" key="1">
    <source>
        <dbReference type="EMBL" id="KAG0470425.1"/>
    </source>
</evidence>
<protein>
    <submittedName>
        <fullName evidence="1">Uncharacterized protein</fullName>
    </submittedName>
</protein>
<dbReference type="EMBL" id="JADCNM010000008">
    <property type="protein sequence ID" value="KAG0471993.1"/>
    <property type="molecule type" value="Genomic_DNA"/>
</dbReference>
<gene>
    <name evidence="2" type="ORF">HPP92_016539</name>
    <name evidence="1" type="ORF">HPP92_017125</name>
</gene>
<keyword evidence="3" id="KW-1185">Reference proteome</keyword>
<name>A0A835URX7_VANPL</name>
<dbReference type="PANTHER" id="PTHR33972:SF2">
    <property type="entry name" value="OS04G0606700 PROTEIN"/>
    <property type="match status" value="1"/>
</dbReference>
<dbReference type="OrthoDB" id="1095098at2759"/>
<sequence length="160" mass="17713">MGRFLIQTLSRGIKLSGIRSHCIPRPPPSRIFGFRMRSGLPEAGRVIEFDLGSGSDGGNFEPELLTLQKLEDAIQGFFIEKAAPGWLPFVSGASYWAPPEAWRLGKLDIVDRPSISLTHEEELSRATSHGWPSLPFFVDGVMTQRSTKISITIAKSDDEE</sequence>